<evidence type="ECO:0000256" key="2">
    <source>
        <dbReference type="ARBA" id="ARBA00006027"/>
    </source>
</evidence>
<dbReference type="InterPro" id="IPR012334">
    <property type="entry name" value="Pectin_lyas_fold"/>
</dbReference>
<dbReference type="CDD" id="cd15798">
    <property type="entry name" value="PMEI-like_3"/>
    <property type="match status" value="2"/>
</dbReference>
<dbReference type="PANTHER" id="PTHR31707">
    <property type="entry name" value="PECTINESTERASE"/>
    <property type="match status" value="1"/>
</dbReference>
<dbReference type="EMBL" id="JAIQCV010000003">
    <property type="protein sequence ID" value="KAH1114985.1"/>
    <property type="molecule type" value="Genomic_DNA"/>
</dbReference>
<sequence>MSHGSRRFAPKHMSQFRKIMVQLAFDRAVMTGKKVNEFGQSCENWKQKAAWRDCLKLFDNTILQLNTTLRGLESRRRMGCNDFDAQTWLSTALTNIQTCEAGFMDFNVSDFFTPSSSNNISQMISNSLAVNGIFLRKRNLRQVFPGWLSRHHKRLLLSSTKAHIVVAKDGSGNFRTVQAALDAAAKRKRYTRFIIHVKRGFYRENIEVSSANRNVMLVGDGMKRTIITSSRSAKTGYTTYSSATAGIDGPGFIARDITFSNTAGPTKGQAVALRSASDLSVFYRCAIVGYQDTLMVHSQRQFYRECYIYGTVDIIFGNAAVVLQRCSIFARRPLKGQANIITAQGRGDPYQNTGIAIHNSRILAANDLKPVVHAFNTYLGRPWQRYSRTVVLKTYLDSLVSPAGWSKWGNSDFALGTLYYGEYKNYGPSSSTKWRVKWSGFHVITSPSVASRFTVNSLIAGGTWLPTTAYPISCFSYINNDAESYKSKLEKLKMATKLACFVLFMIMSMAVSPTLSSVVTNAMDYWCDKTPNPQPCKYFMRQEPKPLVPKTKSEFRKVAVGIALERALHAETHTKWLGKKCRNDKEKAAWADCLKLYQQTILQINQTLHSTKCTEFDVQTWLSTALTNLETCRAGFVELRVSDYVLPLIMSNNVSKLISNALALTSNGSFVPQSYKHGFPSWLKADDRKLLQSSSPTPDLVVARDGSGNHRTIKEALDAASKRSGKGRFVIRVKSGIYQENLEIGNKLKNIMLVGDGLRNTIITGSRSVGDGSTTFDSATVAVTGEGFIARGITFRNTAGPQKHQAVALRSGSDLSVFYRCGFEGYQDTLYVHSQRQFYKECYIYGTVDFIFGNAAVVLQNCMIYARRPMDKQKNTVTAQGRTDPNQNTGIIIHGSRVMATADLSPVLSSFKTFLGRPWKEYSRTVFMKTYLDSLVDPAGWLEWDGDFALNTLFYGEYQNIGPAALTSRRVKWKGYRVITSATEASKFTVANFIAGTSWLPNAGIPFTSGL</sequence>
<proteinExistence type="inferred from homology"/>
<evidence type="ECO:0000259" key="7">
    <source>
        <dbReference type="SMART" id="SM00856"/>
    </source>
</evidence>
<keyword evidence="5" id="KW-0063">Aspartyl esterase</keyword>
<dbReference type="GO" id="GO:0004857">
    <property type="term" value="F:enzyme inhibitor activity"/>
    <property type="evidence" value="ECO:0007669"/>
    <property type="project" value="InterPro"/>
</dbReference>
<evidence type="ECO:0000256" key="6">
    <source>
        <dbReference type="PROSITE-ProRule" id="PRU10040"/>
    </source>
</evidence>
<dbReference type="InterPro" id="IPR018040">
    <property type="entry name" value="Pectinesterase_Tyr_AS"/>
</dbReference>
<evidence type="ECO:0000313" key="8">
    <source>
        <dbReference type="EMBL" id="KAH1114985.1"/>
    </source>
</evidence>
<keyword evidence="4" id="KW-0378">Hydrolase</keyword>
<dbReference type="OrthoDB" id="2019149at2759"/>
<dbReference type="SMART" id="SM00856">
    <property type="entry name" value="PMEI"/>
    <property type="match status" value="2"/>
</dbReference>
<dbReference type="GO" id="GO:0042545">
    <property type="term" value="P:cell wall modification"/>
    <property type="evidence" value="ECO:0007669"/>
    <property type="project" value="InterPro"/>
</dbReference>
<gene>
    <name evidence="8" type="ORF">J1N35_008363</name>
</gene>
<reference evidence="8 9" key="1">
    <citation type="journal article" date="2021" name="Plant Biotechnol. J.">
        <title>Multi-omics assisted identification of the key and species-specific regulatory components of drought-tolerant mechanisms in Gossypium stocksii.</title>
        <authorList>
            <person name="Yu D."/>
            <person name="Ke L."/>
            <person name="Zhang D."/>
            <person name="Wu Y."/>
            <person name="Sun Y."/>
            <person name="Mei J."/>
            <person name="Sun J."/>
            <person name="Sun Y."/>
        </authorList>
    </citation>
    <scope>NUCLEOTIDE SEQUENCE [LARGE SCALE GENOMIC DNA]</scope>
    <source>
        <strain evidence="9">cv. E1</strain>
        <tissue evidence="8">Leaf</tissue>
    </source>
</reference>
<keyword evidence="9" id="KW-1185">Reference proteome</keyword>
<dbReference type="InterPro" id="IPR000070">
    <property type="entry name" value="Pectinesterase_cat"/>
</dbReference>
<dbReference type="SUPFAM" id="SSF101148">
    <property type="entry name" value="Plant invertase/pectin methylesterase inhibitor"/>
    <property type="match status" value="2"/>
</dbReference>
<dbReference type="SUPFAM" id="SSF51126">
    <property type="entry name" value="Pectin lyase-like"/>
    <property type="match status" value="2"/>
</dbReference>
<evidence type="ECO:0000256" key="1">
    <source>
        <dbReference type="ARBA" id="ARBA00005184"/>
    </source>
</evidence>
<dbReference type="InterPro" id="IPR033131">
    <property type="entry name" value="Pectinesterase_Asp_AS"/>
</dbReference>
<evidence type="ECO:0000256" key="4">
    <source>
        <dbReference type="ARBA" id="ARBA00022801"/>
    </source>
</evidence>
<dbReference type="Pfam" id="PF01095">
    <property type="entry name" value="Pectinesterase"/>
    <property type="match status" value="2"/>
</dbReference>
<dbReference type="Gene3D" id="2.160.20.10">
    <property type="entry name" value="Single-stranded right-handed beta-helix, Pectin lyase-like"/>
    <property type="match status" value="2"/>
</dbReference>
<organism evidence="8 9">
    <name type="scientific">Gossypium stocksii</name>
    <dbReference type="NCBI Taxonomy" id="47602"/>
    <lineage>
        <taxon>Eukaryota</taxon>
        <taxon>Viridiplantae</taxon>
        <taxon>Streptophyta</taxon>
        <taxon>Embryophyta</taxon>
        <taxon>Tracheophyta</taxon>
        <taxon>Spermatophyta</taxon>
        <taxon>Magnoliopsida</taxon>
        <taxon>eudicotyledons</taxon>
        <taxon>Gunneridae</taxon>
        <taxon>Pentapetalae</taxon>
        <taxon>rosids</taxon>
        <taxon>malvids</taxon>
        <taxon>Malvales</taxon>
        <taxon>Malvaceae</taxon>
        <taxon>Malvoideae</taxon>
        <taxon>Gossypium</taxon>
    </lineage>
</organism>
<dbReference type="FunFam" id="2.160.20.10:FF:000001">
    <property type="entry name" value="Pectinesterase"/>
    <property type="match status" value="2"/>
</dbReference>
<feature type="active site" evidence="6">
    <location>
        <position position="313"/>
    </location>
</feature>
<evidence type="ECO:0000313" key="9">
    <source>
        <dbReference type="Proteomes" id="UP000828251"/>
    </source>
</evidence>
<dbReference type="PROSITE" id="PS00800">
    <property type="entry name" value="PECTINESTERASE_1"/>
    <property type="match status" value="1"/>
</dbReference>
<dbReference type="Gene3D" id="1.20.140.40">
    <property type="entry name" value="Invertase/pectin methylesterase inhibitor family protein"/>
    <property type="match status" value="2"/>
</dbReference>
<dbReference type="Pfam" id="PF04043">
    <property type="entry name" value="PMEI"/>
    <property type="match status" value="2"/>
</dbReference>
<dbReference type="AlphaFoldDB" id="A0A9D3WAW6"/>
<dbReference type="InterPro" id="IPR035513">
    <property type="entry name" value="Invertase/methylesterase_inhib"/>
</dbReference>
<name>A0A9D3WAW6_9ROSI</name>
<accession>A0A9D3WAW6</accession>
<protein>
    <recommendedName>
        <fullName evidence="7">Pectinesterase inhibitor domain-containing protein</fullName>
    </recommendedName>
</protein>
<comment type="similarity">
    <text evidence="3">In the C-terminal section; belongs to the pectinesterase family.</text>
</comment>
<comment type="similarity">
    <text evidence="2">In the N-terminal section; belongs to the PMEI family.</text>
</comment>
<dbReference type="InterPro" id="IPR011050">
    <property type="entry name" value="Pectin_lyase_fold/virulence"/>
</dbReference>
<dbReference type="GO" id="GO:0030599">
    <property type="term" value="F:pectinesterase activity"/>
    <property type="evidence" value="ECO:0007669"/>
    <property type="project" value="InterPro"/>
</dbReference>
<feature type="domain" description="Pectinesterase inhibitor" evidence="7">
    <location>
        <begin position="518"/>
        <end position="664"/>
    </location>
</feature>
<comment type="caution">
    <text evidence="8">The sequence shown here is derived from an EMBL/GenBank/DDBJ whole genome shotgun (WGS) entry which is preliminary data.</text>
</comment>
<evidence type="ECO:0000256" key="3">
    <source>
        <dbReference type="ARBA" id="ARBA00007786"/>
    </source>
</evidence>
<dbReference type="PROSITE" id="PS00503">
    <property type="entry name" value="PECTINESTERASE_2"/>
    <property type="match status" value="2"/>
</dbReference>
<comment type="pathway">
    <text evidence="1">Glycan metabolism; pectin degradation; 2-dehydro-3-deoxy-D-gluconate from pectin: step 1/5.</text>
</comment>
<dbReference type="Proteomes" id="UP000828251">
    <property type="component" value="Unassembled WGS sequence"/>
</dbReference>
<feature type="domain" description="Pectinesterase inhibitor" evidence="7">
    <location>
        <begin position="11"/>
        <end position="130"/>
    </location>
</feature>
<dbReference type="NCBIfam" id="TIGR01614">
    <property type="entry name" value="PME_inhib"/>
    <property type="match status" value="2"/>
</dbReference>
<feature type="active site" evidence="6">
    <location>
        <position position="849"/>
    </location>
</feature>
<dbReference type="InterPro" id="IPR006501">
    <property type="entry name" value="Pectinesterase_inhib_dom"/>
</dbReference>
<evidence type="ECO:0000256" key="5">
    <source>
        <dbReference type="ARBA" id="ARBA00023085"/>
    </source>
</evidence>